<dbReference type="EMBL" id="BSNL01000002">
    <property type="protein sequence ID" value="GLQ28753.1"/>
    <property type="molecule type" value="Genomic_DNA"/>
</dbReference>
<feature type="compositionally biased region" description="Acidic residues" evidence="1">
    <location>
        <begin position="1380"/>
        <end position="1395"/>
    </location>
</feature>
<feature type="compositionally biased region" description="Pro residues" evidence="1">
    <location>
        <begin position="1362"/>
        <end position="1374"/>
    </location>
</feature>
<sequence>MAGRAQKFIIGKTAARVHTEYDLALYGAVKPVQLPFVLGLFGELTDPAQLDARSIEDPGFFQINVEGFSAQPDMTGAAIEARNKALHPLLQGHAEFSDLITYLEGATADAAPEVNEQASALDALRAMKMPEPEEDTSGSILDSLRATAAPDIPEVDESATALDALRSVEIAETPSDDGTAALDALRAVEVAQESQEDDGVTTLDALRNQELTETVPEDSGAALDALRAVDLGDVDEDAGDSAAEALDALRAADIPTPEAADQTDAILAGIEEIEIAEDQDTSDSVLAGIEVVEDTPQTDDVADALAGLEAPEEVEETDDLDAILSDLEAPLEEEQADRAEDILAGIEAVDEAELEDTSDAVLASIETVEDTPQTDDVANTLAGLEAPEEVEETDDLDAILSDLEAPLEEEQADRAEDILAGIEAVDEAAVEDTSNTVLASIETLEDTPQTDDITDALAGLEAPEEAEEEDNLDAILSDLEIPEAVAEEDDLDAVLSGLDQPDAQEVDDGGVEDVLAGLDIAAPVEDSPEDVDDILSSLDGVASEEDQAEVLDTTLAGLQAPDEASAEDIPVLADEEPEPAEEADIEDVLADLEETPSAEDKLDALLVDPADSTSAGDADDLEALLDDIGAEDSGADEDLEDLSADVSAAEVPEEDELEGMLDGLGSAPPVEDLIETPEPDPETPAPEDTAALDGAEASLDDALTKEEEQAAREMEELLADLQPDVPDDEDDDLDALLGALEDPPEEEEPEPAALDDLDALLAGLEGDIEEAEEEAAIDQDAPAEAAADDMDALLDGLETEASDALAPESEQNAPPAAEDDLDALLDGLDAETADSKDTDGSAAEEGKSDMPADTADGTAKATLSSEPEFAFGTMSGERPDAQRLERKRFRIALLGDFTGRSAQGLIEVGDGLAARKPILLDTDTVEDVIEGFATTLVLPIGKDGAGVEVKLGGLDDLHPDELYENVELFAALKSLKSQLGNGGTAESAAKSLIAWGEQHGRAVAPARATSGGNTVRADLKLSDFQKLIGDTEKTLAQPSPVDELMARVVGPHIRKLPDPDVTAMAGAVDDALSGAMRMVLHHPEFQSVEAQWRALDLIARSIETDDTLEVMLYDVSAEEIAADLTQSDDLSTSGLARLLTEGPMDEEFGRGAYSALIGMYTFEETPPHAQLLGRIARVAAHVDAPFFAAITPSFIETPKQDRHPLVAKEWDTLRAMPEARHLALATPRFLMRRPYGAKTEPIYEFDFEEFTQSAGLSGMLWANPVVLVAILLAKSFKENGPSMGLGEIMSLGDMPYHFVLDRYGDQVALPCTERNLTLDKVETVLGRGYLPVVSIKGRDDIRLASFQSLGGGEILGPWSGVQPPPPSAPTPPKAAPEAADGNDNDAAGDDDDLDDLLSGFDLDADDSDEDIDNDEDMDAELAALLADL</sequence>
<feature type="region of interest" description="Disordered" evidence="1">
    <location>
        <begin position="1354"/>
        <end position="1415"/>
    </location>
</feature>
<dbReference type="PANTHER" id="PTHR35565:SF1">
    <property type="entry name" value="TYPE VI SECRETION SYSTEM CONTRACTILE SHEATH LARGE SUBUNIT"/>
    <property type="match status" value="1"/>
</dbReference>
<reference evidence="3" key="2">
    <citation type="submission" date="2023-01" db="EMBL/GenBank/DDBJ databases">
        <title>Draft genome sequence of Sulfitobacter pacificus strain NBRC 109915.</title>
        <authorList>
            <person name="Sun Q."/>
            <person name="Mori K."/>
        </authorList>
    </citation>
    <scope>NUCLEOTIDE SEQUENCE</scope>
    <source>
        <strain evidence="3">NBRC 109915</strain>
    </source>
</reference>
<name>A0ABQ5VNI7_9RHOB</name>
<feature type="compositionally biased region" description="Acidic residues" evidence="1">
    <location>
        <begin position="672"/>
        <end position="681"/>
    </location>
</feature>
<keyword evidence="4" id="KW-1185">Reference proteome</keyword>
<protein>
    <recommendedName>
        <fullName evidence="2">TssC1 N-terminal domain-containing protein</fullName>
    </recommendedName>
</protein>
<feature type="compositionally biased region" description="Basic and acidic residues" evidence="1">
    <location>
        <begin position="833"/>
        <end position="850"/>
    </location>
</feature>
<evidence type="ECO:0000313" key="3">
    <source>
        <dbReference type="EMBL" id="GLQ28753.1"/>
    </source>
</evidence>
<feature type="compositionally biased region" description="Acidic residues" evidence="1">
    <location>
        <begin position="766"/>
        <end position="777"/>
    </location>
</feature>
<feature type="domain" description="TssC1 N-terminal" evidence="2">
    <location>
        <begin position="1066"/>
        <end position="1349"/>
    </location>
</feature>
<feature type="region of interest" description="Disordered" evidence="1">
    <location>
        <begin position="831"/>
        <end position="875"/>
    </location>
</feature>
<evidence type="ECO:0000313" key="4">
    <source>
        <dbReference type="Proteomes" id="UP001161388"/>
    </source>
</evidence>
<feature type="region of interest" description="Disordered" evidence="1">
    <location>
        <begin position="649"/>
        <end position="816"/>
    </location>
</feature>
<feature type="compositionally biased region" description="Acidic residues" evidence="1">
    <location>
        <begin position="742"/>
        <end position="758"/>
    </location>
</feature>
<reference evidence="3" key="1">
    <citation type="journal article" date="2014" name="Int. J. Syst. Evol. Microbiol.">
        <title>Complete genome of a new Firmicutes species belonging to the dominant human colonic microbiota ('Ruminococcus bicirculans') reveals two chromosomes and a selective capacity to utilize plant glucans.</title>
        <authorList>
            <consortium name="NISC Comparative Sequencing Program"/>
            <person name="Wegmann U."/>
            <person name="Louis P."/>
            <person name="Goesmann A."/>
            <person name="Henrissat B."/>
            <person name="Duncan S.H."/>
            <person name="Flint H.J."/>
        </authorList>
    </citation>
    <scope>NUCLEOTIDE SEQUENCE</scope>
    <source>
        <strain evidence="3">NBRC 109915</strain>
    </source>
</reference>
<dbReference type="InterPro" id="IPR044031">
    <property type="entry name" value="TssC1_N"/>
</dbReference>
<feature type="compositionally biased region" description="Acidic residues" evidence="1">
    <location>
        <begin position="786"/>
        <end position="801"/>
    </location>
</feature>
<evidence type="ECO:0000259" key="2">
    <source>
        <dbReference type="Pfam" id="PF05943"/>
    </source>
</evidence>
<dbReference type="Pfam" id="PF05943">
    <property type="entry name" value="VipB"/>
    <property type="match status" value="1"/>
</dbReference>
<dbReference type="Proteomes" id="UP001161388">
    <property type="component" value="Unassembled WGS sequence"/>
</dbReference>
<dbReference type="InterPro" id="IPR010269">
    <property type="entry name" value="T6SS_TssC-like"/>
</dbReference>
<proteinExistence type="predicted"/>
<accession>A0ABQ5VNI7</accession>
<dbReference type="PANTHER" id="PTHR35565">
    <property type="entry name" value="CYTOPLASMIC PROTEIN-RELATED"/>
    <property type="match status" value="1"/>
</dbReference>
<dbReference type="InterPro" id="IPR008312">
    <property type="entry name" value="T6SS_TssB1"/>
</dbReference>
<evidence type="ECO:0000256" key="1">
    <source>
        <dbReference type="SAM" id="MobiDB-lite"/>
    </source>
</evidence>
<organism evidence="3 4">
    <name type="scientific">Sulfitobacter pacificus</name>
    <dbReference type="NCBI Taxonomy" id="1499314"/>
    <lineage>
        <taxon>Bacteria</taxon>
        <taxon>Pseudomonadati</taxon>
        <taxon>Pseudomonadota</taxon>
        <taxon>Alphaproteobacteria</taxon>
        <taxon>Rhodobacterales</taxon>
        <taxon>Roseobacteraceae</taxon>
        <taxon>Sulfitobacter</taxon>
    </lineage>
</organism>
<feature type="compositionally biased region" description="Acidic residues" evidence="1">
    <location>
        <begin position="725"/>
        <end position="734"/>
    </location>
</feature>
<gene>
    <name evidence="3" type="ORF">GCM10007927_35560</name>
</gene>
<dbReference type="RefSeq" id="WP_284375683.1">
    <property type="nucleotide sequence ID" value="NZ_BSNL01000002.1"/>
</dbReference>
<comment type="caution">
    <text evidence="3">The sequence shown here is derived from an EMBL/GenBank/DDBJ whole genome shotgun (WGS) entry which is preliminary data.</text>
</comment>
<dbReference type="Pfam" id="PF05591">
    <property type="entry name" value="T6SS_VipA"/>
    <property type="match status" value="1"/>
</dbReference>
<feature type="compositionally biased region" description="Acidic residues" evidence="1">
    <location>
        <begin position="1402"/>
        <end position="1415"/>
    </location>
</feature>
<feature type="compositionally biased region" description="Basic and acidic residues" evidence="1">
    <location>
        <begin position="702"/>
        <end position="715"/>
    </location>
</feature>